<keyword evidence="6" id="KW-1185">Reference proteome</keyword>
<dbReference type="InterPro" id="IPR004843">
    <property type="entry name" value="Calcineurin-like_PHP"/>
</dbReference>
<evidence type="ECO:0000313" key="5">
    <source>
        <dbReference type="Proteomes" id="UP000215828"/>
    </source>
</evidence>
<dbReference type="EMBL" id="NGNX01000063">
    <property type="protein sequence ID" value="OYR89866.1"/>
    <property type="molecule type" value="Genomic_DNA"/>
</dbReference>
<dbReference type="GO" id="GO:0016787">
    <property type="term" value="F:hydrolase activity"/>
    <property type="evidence" value="ECO:0007669"/>
    <property type="project" value="InterPro"/>
</dbReference>
<accession>A0A256L9V5</accession>
<dbReference type="SUPFAM" id="SSF56300">
    <property type="entry name" value="Metallo-dependent phosphatases"/>
    <property type="match status" value="1"/>
</dbReference>
<dbReference type="PANTHER" id="PTHR11668">
    <property type="entry name" value="SERINE/THREONINE PROTEIN PHOSPHATASE"/>
    <property type="match status" value="1"/>
</dbReference>
<feature type="domain" description="T4 RNA ligase 1-like N-terminal" evidence="2">
    <location>
        <begin position="469"/>
        <end position="678"/>
    </location>
</feature>
<reference evidence="5 6" key="3">
    <citation type="submission" date="2017-09" db="EMBL/GenBank/DDBJ databases">
        <title>Tripartite evolution among Lactobacillus johnsonii, Lactobacillus taiwanensis, Lactobacillus reuteri and their rodent host.</title>
        <authorList>
            <person name="Wang T."/>
            <person name="Knowles S."/>
            <person name="Cheng C."/>
        </authorList>
    </citation>
    <scope>NUCLEOTIDE SEQUENCE [LARGE SCALE GENOMIC DNA]</scope>
    <source>
        <strain evidence="4 5">609q</strain>
        <strain evidence="3 6">609u</strain>
    </source>
</reference>
<evidence type="ECO:0000313" key="4">
    <source>
        <dbReference type="EMBL" id="OYR89866.1"/>
    </source>
</evidence>
<dbReference type="Gene3D" id="3.60.21.10">
    <property type="match status" value="1"/>
</dbReference>
<dbReference type="RefSeq" id="WP_094496293.1">
    <property type="nucleotide sequence ID" value="NZ_NGNV01000063.1"/>
</dbReference>
<sequence>MRRLYLTLGAPASGKSHFIEGHGLDYLTISSDNLRKTIGGFHFGVDSDGDIFPTGYRNNNERLVWDTLWNIVENRMIQGLTTMVDSTLLYKGAFKNPNKLRKKYNYQVYVLDFMKGLFGGDYSQDQIGKVTKTLKERNRKRKIPVPDEVIDNFVTRYVNFGRNVPDWVKVIDMSNREDRLKAFYLNKTPNMEQFNRLQIIGDVHADYDALMKVFDSHKPGTAYIFVGDYLDRGTKTIETFNFITQELKGKNLFFCTGNHEDGWEKWQQLREKHGQFATLSLPKLLDHYGEEKLDEIIKGFTKRTVDYMMFDYFGKTFYVSHAGFEPIIAQREGAWAGIEPRGALIYGLGNKDNRDYRNAPYSRNIDKVWEEYPYISQNDINVHGHRNSFNEFVRSNSYNLTAEGKFRWITVTKEGITPHEIDRIDVPTFDEQLEMEPHIKRREVDDNIVANNFDKHVFFTNEWNRLNTKARGLFTRDNEIVGRGFNKFFVVDQDVNDNVDTSLDSLDYPVWIMKKHDGFLGVVFYDKNKIRVYSKGGSDTYSPLAEQVLKDTGYYKKIQNYYSDKMNRDSTLLFEIIDPEKDVHIVKYHHKHAYPLAIISNDENGIVLNHTDTFNSHWGSHAFQEMTIEIDENNFIAYAHNKSELAQSLKIIEQDFPTREGVVLYGKNKMLKIKFPFYLKAKELRGALEHGGKRKWYYDAQDWYKKCKARGITEFTPDLALKLRKEDLEKRDENEK</sequence>
<evidence type="ECO:0000313" key="3">
    <source>
        <dbReference type="EMBL" id="OYR86897.1"/>
    </source>
</evidence>
<protein>
    <recommendedName>
        <fullName evidence="7">Calcineurin-like phosphoesterase domain-containing protein</fullName>
    </recommendedName>
</protein>
<dbReference type="Proteomes" id="UP000216316">
    <property type="component" value="Unassembled WGS sequence"/>
</dbReference>
<dbReference type="InterPro" id="IPR027417">
    <property type="entry name" value="P-loop_NTPase"/>
</dbReference>
<dbReference type="Pfam" id="PF09511">
    <property type="entry name" value="RNA_lig_T4_1"/>
    <property type="match status" value="1"/>
</dbReference>
<reference evidence="3" key="2">
    <citation type="submission" date="2017-05" db="EMBL/GenBank/DDBJ databases">
        <authorList>
            <person name="Lin X.B."/>
            <person name="Stothard P."/>
            <person name="Tasseva G."/>
            <person name="Walter J."/>
        </authorList>
    </citation>
    <scope>NUCLEOTIDE SEQUENCE</scope>
    <source>
        <strain evidence="3">609u</strain>
    </source>
</reference>
<evidence type="ECO:0008006" key="7">
    <source>
        <dbReference type="Google" id="ProtNLM"/>
    </source>
</evidence>
<name>A0A256L9V5_9LACO</name>
<dbReference type="AlphaFoldDB" id="A0A256L9V5"/>
<dbReference type="InterPro" id="IPR019039">
    <property type="entry name" value="T4-Rnl1-like_N"/>
</dbReference>
<dbReference type="Gene3D" id="3.40.50.300">
    <property type="entry name" value="P-loop containing nucleotide triphosphate hydrolases"/>
    <property type="match status" value="1"/>
</dbReference>
<evidence type="ECO:0000259" key="1">
    <source>
        <dbReference type="Pfam" id="PF00149"/>
    </source>
</evidence>
<comment type="caution">
    <text evidence="4">The sequence shown here is derived from an EMBL/GenBank/DDBJ whole genome shotgun (WGS) entry which is preliminary data.</text>
</comment>
<proteinExistence type="predicted"/>
<gene>
    <name evidence="3" type="ORF">CBF53_10635</name>
    <name evidence="4" type="ORF">CBF70_10855</name>
</gene>
<dbReference type="EMBL" id="NGNV01000063">
    <property type="protein sequence ID" value="OYR86897.1"/>
    <property type="molecule type" value="Genomic_DNA"/>
</dbReference>
<feature type="domain" description="Calcineurin-like phosphoesterase" evidence="1">
    <location>
        <begin position="199"/>
        <end position="394"/>
    </location>
</feature>
<reference evidence="4 5" key="1">
    <citation type="submission" date="2017-04" db="EMBL/GenBank/DDBJ databases">
        <authorList>
            <person name="Afonso C.L."/>
            <person name="Miller P.J."/>
            <person name="Scott M.A."/>
            <person name="Spackman E."/>
            <person name="Goraichik I."/>
            <person name="Dimitrov K.M."/>
            <person name="Suarez D.L."/>
            <person name="Swayne D.E."/>
        </authorList>
    </citation>
    <scope>NUCLEOTIDE SEQUENCE [LARGE SCALE GENOMIC DNA]</scope>
    <source>
        <strain evidence="4 5">609q</strain>
    </source>
</reference>
<dbReference type="Proteomes" id="UP000215828">
    <property type="component" value="Unassembled WGS sequence"/>
</dbReference>
<evidence type="ECO:0000313" key="6">
    <source>
        <dbReference type="Proteomes" id="UP000216316"/>
    </source>
</evidence>
<evidence type="ECO:0000259" key="2">
    <source>
        <dbReference type="Pfam" id="PF09511"/>
    </source>
</evidence>
<dbReference type="InterPro" id="IPR050341">
    <property type="entry name" value="PP1_catalytic_subunit"/>
</dbReference>
<dbReference type="Pfam" id="PF00149">
    <property type="entry name" value="Metallophos"/>
    <property type="match status" value="1"/>
</dbReference>
<dbReference type="Pfam" id="PF13671">
    <property type="entry name" value="AAA_33"/>
    <property type="match status" value="1"/>
</dbReference>
<dbReference type="PANTHER" id="PTHR11668:SF496">
    <property type="entry name" value="SERINE_THREONINE-PROTEIN PHOSPHATASE"/>
    <property type="match status" value="1"/>
</dbReference>
<organism evidence="4 5">
    <name type="scientific">Lactobacillus taiwanensis</name>
    <dbReference type="NCBI Taxonomy" id="508451"/>
    <lineage>
        <taxon>Bacteria</taxon>
        <taxon>Bacillati</taxon>
        <taxon>Bacillota</taxon>
        <taxon>Bacilli</taxon>
        <taxon>Lactobacillales</taxon>
        <taxon>Lactobacillaceae</taxon>
        <taxon>Lactobacillus</taxon>
    </lineage>
</organism>
<dbReference type="InterPro" id="IPR029052">
    <property type="entry name" value="Metallo-depent_PP-like"/>
</dbReference>